<comment type="similarity">
    <text evidence="2 7">Belongs to the ExbD/TolR family.</text>
</comment>
<keyword evidence="4 7" id="KW-0812">Transmembrane</keyword>
<keyword evidence="6 8" id="KW-0472">Membrane</keyword>
<evidence type="ECO:0000313" key="10">
    <source>
        <dbReference type="Proteomes" id="UP000218896"/>
    </source>
</evidence>
<reference evidence="9 10" key="1">
    <citation type="submission" date="2017-08" db="EMBL/GenBank/DDBJ databases">
        <title>Halovibrio sewagensis sp. nov., isolated from wastewater of high salinity.</title>
        <authorList>
            <person name="Dong X."/>
            <person name="Zhang G."/>
        </authorList>
    </citation>
    <scope>NUCLEOTIDE SEQUENCE [LARGE SCALE GENOMIC DNA]</scope>
    <source>
        <strain evidence="9 10">YL5-2</strain>
    </source>
</reference>
<proteinExistence type="inferred from homology"/>
<evidence type="ECO:0000256" key="8">
    <source>
        <dbReference type="SAM" id="Phobius"/>
    </source>
</evidence>
<dbReference type="InterPro" id="IPR003400">
    <property type="entry name" value="ExbD"/>
</dbReference>
<dbReference type="GO" id="GO:0005886">
    <property type="term" value="C:plasma membrane"/>
    <property type="evidence" value="ECO:0007669"/>
    <property type="project" value="UniProtKB-SubCell"/>
</dbReference>
<dbReference type="AlphaFoldDB" id="A0A2A2F724"/>
<comment type="subcellular location">
    <subcellularLocation>
        <location evidence="1">Cell membrane</location>
        <topology evidence="1">Single-pass membrane protein</topology>
    </subcellularLocation>
    <subcellularLocation>
        <location evidence="7">Cell membrane</location>
        <topology evidence="7">Single-pass type II membrane protein</topology>
    </subcellularLocation>
</comment>
<keyword evidence="10" id="KW-1185">Reference proteome</keyword>
<dbReference type="Pfam" id="PF02472">
    <property type="entry name" value="ExbD"/>
    <property type="match status" value="1"/>
</dbReference>
<dbReference type="Gene3D" id="3.30.420.270">
    <property type="match status" value="1"/>
</dbReference>
<evidence type="ECO:0000313" key="9">
    <source>
        <dbReference type="EMBL" id="PAU81236.1"/>
    </source>
</evidence>
<dbReference type="EMBL" id="NSKD01000002">
    <property type="protein sequence ID" value="PAU81236.1"/>
    <property type="molecule type" value="Genomic_DNA"/>
</dbReference>
<evidence type="ECO:0000256" key="7">
    <source>
        <dbReference type="RuleBase" id="RU003879"/>
    </source>
</evidence>
<dbReference type="GO" id="GO:0022857">
    <property type="term" value="F:transmembrane transporter activity"/>
    <property type="evidence" value="ECO:0007669"/>
    <property type="project" value="InterPro"/>
</dbReference>
<comment type="caution">
    <text evidence="9">The sequence shown here is derived from an EMBL/GenBank/DDBJ whole genome shotgun (WGS) entry which is preliminary data.</text>
</comment>
<evidence type="ECO:0000256" key="2">
    <source>
        <dbReference type="ARBA" id="ARBA00005811"/>
    </source>
</evidence>
<feature type="transmembrane region" description="Helical" evidence="8">
    <location>
        <begin position="12"/>
        <end position="31"/>
    </location>
</feature>
<evidence type="ECO:0000256" key="5">
    <source>
        <dbReference type="ARBA" id="ARBA00022989"/>
    </source>
</evidence>
<dbReference type="GO" id="GO:0015031">
    <property type="term" value="P:protein transport"/>
    <property type="evidence" value="ECO:0007669"/>
    <property type="project" value="UniProtKB-KW"/>
</dbReference>
<dbReference type="Proteomes" id="UP000218896">
    <property type="component" value="Unassembled WGS sequence"/>
</dbReference>
<sequence>MKFRRQSQQEVSVNLTPLIDVVFLLLIFFMVSTTFTRETELQIDLPEAEGTEAEQENKRIEVEISADGVYSINGERLEGVERQALNERIQSVADGNTELPFIITADADARHELVVRAMDVAGSLGFTGLSISTQNSPDANGE</sequence>
<dbReference type="OrthoDB" id="9793581at2"/>
<accession>A0A2A2F724</accession>
<name>A0A2A2F724_9GAMM</name>
<evidence type="ECO:0000256" key="3">
    <source>
        <dbReference type="ARBA" id="ARBA00022475"/>
    </source>
</evidence>
<organism evidence="9 10">
    <name type="scientific">Halovibrio salipaludis</name>
    <dbReference type="NCBI Taxonomy" id="2032626"/>
    <lineage>
        <taxon>Bacteria</taxon>
        <taxon>Pseudomonadati</taxon>
        <taxon>Pseudomonadota</taxon>
        <taxon>Gammaproteobacteria</taxon>
        <taxon>Oceanospirillales</taxon>
        <taxon>Halomonadaceae</taxon>
        <taxon>Halovibrio</taxon>
    </lineage>
</organism>
<evidence type="ECO:0000256" key="6">
    <source>
        <dbReference type="ARBA" id="ARBA00023136"/>
    </source>
</evidence>
<dbReference type="PANTHER" id="PTHR30558">
    <property type="entry name" value="EXBD MEMBRANE COMPONENT OF PMF-DRIVEN MACROMOLECULE IMPORT SYSTEM"/>
    <property type="match status" value="1"/>
</dbReference>
<evidence type="ECO:0000256" key="4">
    <source>
        <dbReference type="ARBA" id="ARBA00022692"/>
    </source>
</evidence>
<keyword evidence="7" id="KW-0813">Transport</keyword>
<protein>
    <submittedName>
        <fullName evidence="9">Biopolymer transporter ExbD</fullName>
    </submittedName>
</protein>
<keyword evidence="5 8" id="KW-1133">Transmembrane helix</keyword>
<dbReference type="RefSeq" id="WP_095616962.1">
    <property type="nucleotide sequence ID" value="NZ_NSKD01000002.1"/>
</dbReference>
<keyword evidence="3" id="KW-1003">Cell membrane</keyword>
<dbReference type="PANTHER" id="PTHR30558:SF3">
    <property type="entry name" value="BIOPOLYMER TRANSPORT PROTEIN EXBD-RELATED"/>
    <property type="match status" value="1"/>
</dbReference>
<gene>
    <name evidence="9" type="ORF">CK501_06670</name>
</gene>
<keyword evidence="7" id="KW-0653">Protein transport</keyword>
<evidence type="ECO:0000256" key="1">
    <source>
        <dbReference type="ARBA" id="ARBA00004162"/>
    </source>
</evidence>